<comment type="caution">
    <text evidence="3">The sequence shown here is derived from an EMBL/GenBank/DDBJ whole genome shotgun (WGS) entry which is preliminary data.</text>
</comment>
<sequence length="327" mass="36274">MRHVTLKIGIVGTGWFAGKHADILAKTDGVEIAGVVGSSKNKGEVFGIRYDAPGYESVFQMADSQKLDGVYICVPPMAHGEIERELIERGIPFLVEKPLGTDAELPQDILGFIRLKSPELITSVGYHFRYQDNVARLQEVLQPGRIGMATGQWMGDMPQAKWWRRQEQSGGQFIEQTTHIVDLLRYCAGEVEEVHAVYASRFPEEEWERTNVHDIGTVTLKMKSGAVANISNTCVLPPGVGKAGLSFYTREGLWEWTPSELKEVGVDGERVLAEKSDPYVRQTEAFLHALRTGDVSGIRSDYEDACKTQEVTFTALQSALSGRSIKL</sequence>
<proteinExistence type="predicted"/>
<protein>
    <recommendedName>
        <fullName evidence="5">Oxidoreductase</fullName>
    </recommendedName>
</protein>
<evidence type="ECO:0000313" key="3">
    <source>
        <dbReference type="EMBL" id="GGO02473.1"/>
    </source>
</evidence>
<dbReference type="Proteomes" id="UP000606653">
    <property type="component" value="Unassembled WGS sequence"/>
</dbReference>
<dbReference type="EMBL" id="BMLN01000007">
    <property type="protein sequence ID" value="GGO02473.1"/>
    <property type="molecule type" value="Genomic_DNA"/>
</dbReference>
<dbReference type="InterPro" id="IPR051450">
    <property type="entry name" value="Gfo/Idh/MocA_Oxidoreductases"/>
</dbReference>
<dbReference type="Gene3D" id="3.30.360.10">
    <property type="entry name" value="Dihydrodipicolinate Reductase, domain 2"/>
    <property type="match status" value="1"/>
</dbReference>
<keyword evidence="4" id="KW-1185">Reference proteome</keyword>
<dbReference type="InterPro" id="IPR000683">
    <property type="entry name" value="Gfo/Idh/MocA-like_OxRdtase_N"/>
</dbReference>
<gene>
    <name evidence="3" type="ORF">GCM10010969_25820</name>
</gene>
<dbReference type="PANTHER" id="PTHR43377">
    <property type="entry name" value="BILIVERDIN REDUCTASE A"/>
    <property type="match status" value="1"/>
</dbReference>
<dbReference type="Pfam" id="PF01408">
    <property type="entry name" value="GFO_IDH_MocA"/>
    <property type="match status" value="1"/>
</dbReference>
<evidence type="ECO:0000259" key="1">
    <source>
        <dbReference type="Pfam" id="PF01408"/>
    </source>
</evidence>
<dbReference type="SUPFAM" id="SSF51735">
    <property type="entry name" value="NAD(P)-binding Rossmann-fold domains"/>
    <property type="match status" value="1"/>
</dbReference>
<dbReference type="Gene3D" id="3.40.50.720">
    <property type="entry name" value="NAD(P)-binding Rossmann-like Domain"/>
    <property type="match status" value="1"/>
</dbReference>
<evidence type="ECO:0000259" key="2">
    <source>
        <dbReference type="Pfam" id="PF22725"/>
    </source>
</evidence>
<name>A0ABQ2L4F7_9BACL</name>
<feature type="domain" description="GFO/IDH/MocA-like oxidoreductase" evidence="2">
    <location>
        <begin position="144"/>
        <end position="239"/>
    </location>
</feature>
<reference evidence="4" key="1">
    <citation type="journal article" date="2019" name="Int. J. Syst. Evol. Microbiol.">
        <title>The Global Catalogue of Microorganisms (GCM) 10K type strain sequencing project: providing services to taxonomists for standard genome sequencing and annotation.</title>
        <authorList>
            <consortium name="The Broad Institute Genomics Platform"/>
            <consortium name="The Broad Institute Genome Sequencing Center for Infectious Disease"/>
            <person name="Wu L."/>
            <person name="Ma J."/>
        </authorList>
    </citation>
    <scope>NUCLEOTIDE SEQUENCE [LARGE SCALE GENOMIC DNA]</scope>
    <source>
        <strain evidence="4">CGMCC 1.6964</strain>
    </source>
</reference>
<dbReference type="PANTHER" id="PTHR43377:SF1">
    <property type="entry name" value="BILIVERDIN REDUCTASE A"/>
    <property type="match status" value="1"/>
</dbReference>
<dbReference type="SUPFAM" id="SSF55347">
    <property type="entry name" value="Glyceraldehyde-3-phosphate dehydrogenase-like, C-terminal domain"/>
    <property type="match status" value="1"/>
</dbReference>
<organism evidence="3 4">
    <name type="scientific">Saccharibacillus kuerlensis</name>
    <dbReference type="NCBI Taxonomy" id="459527"/>
    <lineage>
        <taxon>Bacteria</taxon>
        <taxon>Bacillati</taxon>
        <taxon>Bacillota</taxon>
        <taxon>Bacilli</taxon>
        <taxon>Bacillales</taxon>
        <taxon>Paenibacillaceae</taxon>
        <taxon>Saccharibacillus</taxon>
    </lineage>
</organism>
<dbReference type="InterPro" id="IPR036291">
    <property type="entry name" value="NAD(P)-bd_dom_sf"/>
</dbReference>
<dbReference type="InterPro" id="IPR055170">
    <property type="entry name" value="GFO_IDH_MocA-like_dom"/>
</dbReference>
<evidence type="ECO:0008006" key="5">
    <source>
        <dbReference type="Google" id="ProtNLM"/>
    </source>
</evidence>
<dbReference type="Pfam" id="PF22725">
    <property type="entry name" value="GFO_IDH_MocA_C3"/>
    <property type="match status" value="1"/>
</dbReference>
<accession>A0ABQ2L4F7</accession>
<evidence type="ECO:0000313" key="4">
    <source>
        <dbReference type="Proteomes" id="UP000606653"/>
    </source>
</evidence>
<feature type="domain" description="Gfo/Idh/MocA-like oxidoreductase N-terminal" evidence="1">
    <location>
        <begin position="6"/>
        <end position="104"/>
    </location>
</feature>